<keyword evidence="2" id="KW-0472">Membrane</keyword>
<feature type="transmembrane region" description="Helical" evidence="2">
    <location>
        <begin position="109"/>
        <end position="133"/>
    </location>
</feature>
<sequence>MSEPQGGGGTRPLPVIEQTEQVEHAESELDQSASAAAYRPLPTLSEGEDKAGRFWSPRRVPAALLALLLLGGAGLFLYDVVAVRADHPAMRWRRVLARELGERPLDDTAVLAGAALAALVGVWLIVLATTPGLRAVLPMRRTHADVRAGLHRGAAAMVLRDRAMDVSGVQSVRVRVTRSKVDVRAVSHFRELDDVRGDLDATLADGIRDLGLAKAPGLAVRVARPGRKG</sequence>
<keyword evidence="2" id="KW-0812">Transmembrane</keyword>
<reference evidence="4 5" key="1">
    <citation type="submission" date="2017-09" db="EMBL/GenBank/DDBJ databases">
        <authorList>
            <person name="Lee N."/>
            <person name="Cho B.-K."/>
        </authorList>
    </citation>
    <scope>NUCLEOTIDE SEQUENCE [LARGE SCALE GENOMIC DNA]</scope>
    <source>
        <strain evidence="4 5">ATCC 12853</strain>
    </source>
</reference>
<proteinExistence type="predicted"/>
<feature type="compositionally biased region" description="Gly residues" evidence="1">
    <location>
        <begin position="1"/>
        <end position="10"/>
    </location>
</feature>
<keyword evidence="5" id="KW-1185">Reference proteome</keyword>
<feature type="transmembrane region" description="Helical" evidence="2">
    <location>
        <begin position="60"/>
        <end position="78"/>
    </location>
</feature>
<evidence type="ECO:0000256" key="1">
    <source>
        <dbReference type="SAM" id="MobiDB-lite"/>
    </source>
</evidence>
<organism evidence="4 5">
    <name type="scientific">Streptomyces kanamyceticus</name>
    <dbReference type="NCBI Taxonomy" id="1967"/>
    <lineage>
        <taxon>Bacteria</taxon>
        <taxon>Bacillati</taxon>
        <taxon>Actinomycetota</taxon>
        <taxon>Actinomycetes</taxon>
        <taxon>Kitasatosporales</taxon>
        <taxon>Streptomycetaceae</taxon>
        <taxon>Streptomyces</taxon>
    </lineage>
</organism>
<name>A0A5J6GJF1_STRKN</name>
<dbReference type="AlphaFoldDB" id="A0A5J6GJF1"/>
<dbReference type="Pfam" id="PF19803">
    <property type="entry name" value="DUF6286"/>
    <property type="match status" value="1"/>
</dbReference>
<feature type="region of interest" description="Disordered" evidence="1">
    <location>
        <begin position="1"/>
        <end position="31"/>
    </location>
</feature>
<evidence type="ECO:0000259" key="3">
    <source>
        <dbReference type="Pfam" id="PF19803"/>
    </source>
</evidence>
<dbReference type="Proteomes" id="UP000325529">
    <property type="component" value="Chromosome"/>
</dbReference>
<dbReference type="EMBL" id="CP023699">
    <property type="protein sequence ID" value="QEU95247.1"/>
    <property type="molecule type" value="Genomic_DNA"/>
</dbReference>
<gene>
    <name evidence="4" type="ORF">CP970_33915</name>
</gene>
<keyword evidence="2" id="KW-1133">Transmembrane helix</keyword>
<protein>
    <recommendedName>
        <fullName evidence="3">DUF6286 domain-containing protein</fullName>
    </recommendedName>
</protein>
<accession>A0A5J6GJF1</accession>
<feature type="domain" description="DUF6286" evidence="3">
    <location>
        <begin position="119"/>
        <end position="222"/>
    </location>
</feature>
<evidence type="ECO:0000313" key="5">
    <source>
        <dbReference type="Proteomes" id="UP000325529"/>
    </source>
</evidence>
<dbReference type="InterPro" id="IPR046253">
    <property type="entry name" value="DUF6286"/>
</dbReference>
<dbReference type="RefSeq" id="WP_055550187.1">
    <property type="nucleotide sequence ID" value="NZ_CP023699.1"/>
</dbReference>
<dbReference type="KEGG" id="ska:CP970_33915"/>
<evidence type="ECO:0000313" key="4">
    <source>
        <dbReference type="EMBL" id="QEU95247.1"/>
    </source>
</evidence>
<dbReference type="OrthoDB" id="4350534at2"/>
<evidence type="ECO:0000256" key="2">
    <source>
        <dbReference type="SAM" id="Phobius"/>
    </source>
</evidence>